<keyword evidence="3" id="KW-1185">Reference proteome</keyword>
<gene>
    <name evidence="2" type="ORF">MUN89_16275</name>
</gene>
<protein>
    <submittedName>
        <fullName evidence="2">Uncharacterized protein</fullName>
    </submittedName>
</protein>
<reference evidence="2 3" key="1">
    <citation type="submission" date="2022-04" db="EMBL/GenBank/DDBJ databases">
        <title>Halobacillus sp. isolated from saltern.</title>
        <authorList>
            <person name="Won M."/>
            <person name="Lee C.-M."/>
            <person name="Woen H.-Y."/>
            <person name="Kwon S.-W."/>
        </authorList>
    </citation>
    <scope>NUCLEOTIDE SEQUENCE [LARGE SCALE GENOMIC DNA]</scope>
    <source>
        <strain evidence="2 3">SSBR10-3</strain>
    </source>
</reference>
<dbReference type="Proteomes" id="UP000831787">
    <property type="component" value="Chromosome"/>
</dbReference>
<feature type="transmembrane region" description="Helical" evidence="1">
    <location>
        <begin position="86"/>
        <end position="108"/>
    </location>
</feature>
<proteinExistence type="predicted"/>
<evidence type="ECO:0000313" key="2">
    <source>
        <dbReference type="EMBL" id="UOQ43460.1"/>
    </source>
</evidence>
<dbReference type="EMBL" id="CP095073">
    <property type="protein sequence ID" value="UOQ43460.1"/>
    <property type="molecule type" value="Genomic_DNA"/>
</dbReference>
<feature type="transmembrane region" description="Helical" evidence="1">
    <location>
        <begin position="50"/>
        <end position="74"/>
    </location>
</feature>
<sequence>MMVLKGIWAGTASGITLGLFLLAVESVTKIKVYTLLMNVDFVPWLGSINWPWFMEWFFHLLISWGIGFLFVYVITTRHIDVRSSKWLTASILAGLAAFSYVPLTLLASKETPSLSNLSAVFYWLAGHVLYALVLNISFKK</sequence>
<dbReference type="RefSeq" id="WP_244708819.1">
    <property type="nucleotide sequence ID" value="NZ_CP095073.1"/>
</dbReference>
<name>A0ABY4EHI4_9BACI</name>
<accession>A0ABY4EHI4</accession>
<evidence type="ECO:0000256" key="1">
    <source>
        <dbReference type="SAM" id="Phobius"/>
    </source>
</evidence>
<keyword evidence="1" id="KW-0472">Membrane</keyword>
<feature type="transmembrane region" description="Helical" evidence="1">
    <location>
        <begin position="120"/>
        <end position="138"/>
    </location>
</feature>
<keyword evidence="1" id="KW-1133">Transmembrane helix</keyword>
<evidence type="ECO:0000313" key="3">
    <source>
        <dbReference type="Proteomes" id="UP000831787"/>
    </source>
</evidence>
<organism evidence="2 3">
    <name type="scientific">Halobacillus salinarum</name>
    <dbReference type="NCBI Taxonomy" id="2932257"/>
    <lineage>
        <taxon>Bacteria</taxon>
        <taxon>Bacillati</taxon>
        <taxon>Bacillota</taxon>
        <taxon>Bacilli</taxon>
        <taxon>Bacillales</taxon>
        <taxon>Bacillaceae</taxon>
        <taxon>Halobacillus</taxon>
    </lineage>
</organism>
<keyword evidence="1" id="KW-0812">Transmembrane</keyword>